<keyword evidence="5 6" id="KW-0472">Membrane</keyword>
<dbReference type="InterPro" id="IPR043428">
    <property type="entry name" value="LivM-like"/>
</dbReference>
<protein>
    <submittedName>
        <fullName evidence="7">Branched-chain amino acid ABC transporter permease</fullName>
    </submittedName>
</protein>
<reference evidence="7 8" key="1">
    <citation type="submission" date="2018-02" db="EMBL/GenBank/DDBJ databases">
        <title>Draft Genome of Achromobacter spanius stain 6.</title>
        <authorList>
            <person name="Gunasekera T.S."/>
            <person name="Radwan O."/>
            <person name="Ruiz O.N."/>
        </authorList>
    </citation>
    <scope>NUCLEOTIDE SEQUENCE [LARGE SCALE GENOMIC DNA]</scope>
    <source>
        <strain evidence="7 8">6</strain>
    </source>
</reference>
<feature type="transmembrane region" description="Helical" evidence="6">
    <location>
        <begin position="210"/>
        <end position="233"/>
    </location>
</feature>
<dbReference type="CDD" id="cd06581">
    <property type="entry name" value="TM_PBP1_LivM_like"/>
    <property type="match status" value="1"/>
</dbReference>
<evidence type="ECO:0000256" key="6">
    <source>
        <dbReference type="SAM" id="Phobius"/>
    </source>
</evidence>
<keyword evidence="4 6" id="KW-1133">Transmembrane helix</keyword>
<dbReference type="Proteomes" id="UP000239990">
    <property type="component" value="Unassembled WGS sequence"/>
</dbReference>
<feature type="transmembrane region" description="Helical" evidence="6">
    <location>
        <begin position="84"/>
        <end position="104"/>
    </location>
</feature>
<sequence>MMATTRQFLPWAALFAVALGAPWLMQDQGYGIRVLTLVLLFAAMGQSWNIVGGLANQISLGHAAFFGLGAYTSTLLLLRYGISPWLGIVAAMAVAAVAGALLSLPTMRLRGHYFALATLAFGEVLRAVANTWASVTGGPVGLSIPFAEGVAQMQFKSSIPYYYLMLGAALVTSVVFALISHSRLGYRLRAVKANPQAAEVIGVNTAQTRILAAVISAALMGACGTLYAQFIYFFDPDTVFSLVGISVRVALICIIGGVGTVAGPLIGALVIIPLEEVFNDWLSGHTAGVSQLAFGLILIAIILIEPRGLSALWTRLRNLTRGQHA</sequence>
<dbReference type="EMBL" id="PREU01000006">
    <property type="protein sequence ID" value="PPA75473.1"/>
    <property type="molecule type" value="Genomic_DNA"/>
</dbReference>
<feature type="transmembrane region" description="Helical" evidence="6">
    <location>
        <begin position="161"/>
        <end position="179"/>
    </location>
</feature>
<dbReference type="PANTHER" id="PTHR30482:SF10">
    <property type="entry name" value="HIGH-AFFINITY BRANCHED-CHAIN AMINO ACID TRANSPORT PROTEIN BRAE"/>
    <property type="match status" value="1"/>
</dbReference>
<evidence type="ECO:0000256" key="1">
    <source>
        <dbReference type="ARBA" id="ARBA00004651"/>
    </source>
</evidence>
<keyword evidence="3 6" id="KW-0812">Transmembrane</keyword>
<dbReference type="GO" id="GO:0015658">
    <property type="term" value="F:branched-chain amino acid transmembrane transporter activity"/>
    <property type="evidence" value="ECO:0007669"/>
    <property type="project" value="InterPro"/>
</dbReference>
<evidence type="ECO:0000256" key="5">
    <source>
        <dbReference type="ARBA" id="ARBA00023136"/>
    </source>
</evidence>
<feature type="transmembrane region" description="Helical" evidence="6">
    <location>
        <begin position="30"/>
        <end position="51"/>
    </location>
</feature>
<dbReference type="OrthoDB" id="9814461at2"/>
<evidence type="ECO:0000256" key="3">
    <source>
        <dbReference type="ARBA" id="ARBA00022692"/>
    </source>
</evidence>
<proteinExistence type="predicted"/>
<evidence type="ECO:0000313" key="8">
    <source>
        <dbReference type="Proteomes" id="UP000239990"/>
    </source>
</evidence>
<keyword evidence="2" id="KW-1003">Cell membrane</keyword>
<dbReference type="GO" id="GO:0005886">
    <property type="term" value="C:plasma membrane"/>
    <property type="evidence" value="ECO:0007669"/>
    <property type="project" value="UniProtKB-SubCell"/>
</dbReference>
<gene>
    <name evidence="7" type="ORF">C4E15_15355</name>
</gene>
<dbReference type="InterPro" id="IPR001851">
    <property type="entry name" value="ABC_transp_permease"/>
</dbReference>
<organism evidence="7 8">
    <name type="scientific">Achromobacter spanius</name>
    <dbReference type="NCBI Taxonomy" id="217203"/>
    <lineage>
        <taxon>Bacteria</taxon>
        <taxon>Pseudomonadati</taxon>
        <taxon>Pseudomonadota</taxon>
        <taxon>Betaproteobacteria</taxon>
        <taxon>Burkholderiales</taxon>
        <taxon>Alcaligenaceae</taxon>
        <taxon>Achromobacter</taxon>
    </lineage>
</organism>
<evidence type="ECO:0000313" key="7">
    <source>
        <dbReference type="EMBL" id="PPA75473.1"/>
    </source>
</evidence>
<dbReference type="PANTHER" id="PTHR30482">
    <property type="entry name" value="HIGH-AFFINITY BRANCHED-CHAIN AMINO ACID TRANSPORT SYSTEM PERMEASE"/>
    <property type="match status" value="1"/>
</dbReference>
<feature type="transmembrane region" description="Helical" evidence="6">
    <location>
        <begin position="245"/>
        <end position="272"/>
    </location>
</feature>
<name>A0A2S5GRK1_9BURK</name>
<evidence type="ECO:0000256" key="4">
    <source>
        <dbReference type="ARBA" id="ARBA00022989"/>
    </source>
</evidence>
<feature type="transmembrane region" description="Helical" evidence="6">
    <location>
        <begin position="58"/>
        <end position="78"/>
    </location>
</feature>
<comment type="subcellular location">
    <subcellularLocation>
        <location evidence="1">Cell membrane</location>
        <topology evidence="1">Multi-pass membrane protein</topology>
    </subcellularLocation>
</comment>
<dbReference type="RefSeq" id="WP_104144126.1">
    <property type="nucleotide sequence ID" value="NZ_PREU01000006.1"/>
</dbReference>
<accession>A0A2S5GRK1</accession>
<dbReference type="Pfam" id="PF02653">
    <property type="entry name" value="BPD_transp_2"/>
    <property type="match status" value="1"/>
</dbReference>
<feature type="transmembrane region" description="Helical" evidence="6">
    <location>
        <begin position="292"/>
        <end position="313"/>
    </location>
</feature>
<dbReference type="AlphaFoldDB" id="A0A2S5GRK1"/>
<evidence type="ECO:0000256" key="2">
    <source>
        <dbReference type="ARBA" id="ARBA00022475"/>
    </source>
</evidence>
<comment type="caution">
    <text evidence="7">The sequence shown here is derived from an EMBL/GenBank/DDBJ whole genome shotgun (WGS) entry which is preliminary data.</text>
</comment>